<keyword evidence="12" id="KW-1185">Reference proteome</keyword>
<organism evidence="9 11">
    <name type="scientific">Cyberlindnera jadinii (strain ATCC 18201 / CBS 1600 / BCRC 20928 / JCM 3617 / NBRC 0987 / NRRL Y-1542)</name>
    <name type="common">Torula yeast</name>
    <name type="synonym">Candida utilis</name>
    <dbReference type="NCBI Taxonomy" id="983966"/>
    <lineage>
        <taxon>Eukaryota</taxon>
        <taxon>Fungi</taxon>
        <taxon>Dikarya</taxon>
        <taxon>Ascomycota</taxon>
        <taxon>Saccharomycotina</taxon>
        <taxon>Saccharomycetes</taxon>
        <taxon>Phaffomycetales</taxon>
        <taxon>Phaffomycetaceae</taxon>
        <taxon>Cyberlindnera</taxon>
    </lineage>
</organism>
<evidence type="ECO:0000256" key="2">
    <source>
        <dbReference type="ARBA" id="ARBA00022448"/>
    </source>
</evidence>
<evidence type="ECO:0000256" key="7">
    <source>
        <dbReference type="SAM" id="Phobius"/>
    </source>
</evidence>
<dbReference type="InterPro" id="IPR020846">
    <property type="entry name" value="MFS_dom"/>
</dbReference>
<protein>
    <submittedName>
        <fullName evidence="9">Liz1 protein</fullName>
    </submittedName>
    <submittedName>
        <fullName evidence="10">MFS general substrate transporter</fullName>
    </submittedName>
</protein>
<comment type="similarity">
    <text evidence="6">Belongs to the major facilitator superfamily. Allantoate permease family.</text>
</comment>
<dbReference type="EMBL" id="CDQK01000007">
    <property type="protein sequence ID" value="CEP25144.1"/>
    <property type="molecule type" value="Genomic_DNA"/>
</dbReference>
<dbReference type="Proteomes" id="UP000094389">
    <property type="component" value="Unassembled WGS sequence"/>
</dbReference>
<name>A0A0H5CKY2_CYBJN</name>
<dbReference type="InterPro" id="IPR036259">
    <property type="entry name" value="MFS_trans_sf"/>
</dbReference>
<keyword evidence="3 7" id="KW-0812">Transmembrane</keyword>
<evidence type="ECO:0000256" key="4">
    <source>
        <dbReference type="ARBA" id="ARBA00022989"/>
    </source>
</evidence>
<proteinExistence type="inferred from homology"/>
<dbReference type="FunFam" id="1.20.1250.20:FF:000065">
    <property type="entry name" value="Putative MFS pantothenate transporter"/>
    <property type="match status" value="1"/>
</dbReference>
<evidence type="ECO:0000259" key="8">
    <source>
        <dbReference type="PROSITE" id="PS50850"/>
    </source>
</evidence>
<sequence>MGITSGLKKFGNYLITNESEASKSLPDEFLDKSIDVTRGEPAKRDGRWQKIFAFIYVFDWYPSHYSKFEKWHVFKVDIAVTLFCALSFFTKYLDQMNLTNAYVTGMKEDLNLNGNELNIFSTFYNIGYCVGQIPAMFFITKKGWARWLLIVCESIWGICTFANAAVHTAEHIYVIRFFVGLSEAASFPGQYYIISSWYTPEELSRRAGFYNFCSGVGTMVAGYIQSGAHSSLNGRNGLEGWRWQFIIDGLITAVVTIYGIIVFPGTPNHIEKHAILGHDDLVFARRRLKEHKVVQSKSWDAATFKKIIFSWEFILLPFLWIVHHQITYSSAFSLYLKSEGYSVADRNNIPTVSAAIGSVSMLLVPTLCDVYGRFNITMVCFIIEYFSNIILIVWNVPQGLKFVGFFLSTVWYGLAPSWYSWAAIICKDSAEKKGLILALMHSYSYATQAWTIPLQWNLKHSPRFLMGWSINLGFVFIGQILFYVIFYLAKKQHKSDLRYELDVSDKSSDELSVDDEIVKTELTLGEKNLVK</sequence>
<dbReference type="OMA" id="CGCITLP"/>
<feature type="transmembrane region" description="Helical" evidence="7">
    <location>
        <begin position="245"/>
        <end position="263"/>
    </location>
</feature>
<dbReference type="EMBL" id="KV453929">
    <property type="protein sequence ID" value="ODV73813.1"/>
    <property type="molecule type" value="Genomic_DNA"/>
</dbReference>
<feature type="transmembrane region" description="Helical" evidence="7">
    <location>
        <begin position="402"/>
        <end position="422"/>
    </location>
</feature>
<dbReference type="Gene3D" id="1.20.1250.20">
    <property type="entry name" value="MFS general substrate transporter like domains"/>
    <property type="match status" value="1"/>
</dbReference>
<comment type="subcellular location">
    <subcellularLocation>
        <location evidence="1">Membrane</location>
        <topology evidence="1">Multi-pass membrane protein</topology>
    </subcellularLocation>
</comment>
<feature type="transmembrane region" description="Helical" evidence="7">
    <location>
        <begin position="172"/>
        <end position="195"/>
    </location>
</feature>
<reference evidence="11" key="2">
    <citation type="journal article" date="2015" name="J. Biotechnol.">
        <title>The structure of the Cyberlindnera jadinii genome and its relation to Candida utilis analyzed by the occurrence of single nucleotide polymorphisms.</title>
        <authorList>
            <person name="Rupp O."/>
            <person name="Brinkrolf K."/>
            <person name="Buerth C."/>
            <person name="Kunigo M."/>
            <person name="Schneider J."/>
            <person name="Jaenicke S."/>
            <person name="Goesmann A."/>
            <person name="Puehler A."/>
            <person name="Jaeger K.-E."/>
            <person name="Ernst J.F."/>
        </authorList>
    </citation>
    <scope>NUCLEOTIDE SEQUENCE [LARGE SCALE GENOMIC DNA]</scope>
    <source>
        <strain evidence="11">ATCC 18201 / CBS 1600 / BCRC 20928 / JCM 3617 / NBRC 0987 / NRRL Y-1542</strain>
    </source>
</reference>
<dbReference type="RefSeq" id="XP_020070852.1">
    <property type="nucleotide sequence ID" value="XM_020213334.1"/>
</dbReference>
<dbReference type="AlphaFoldDB" id="A0A0H5CKY2"/>
<keyword evidence="4 7" id="KW-1133">Transmembrane helix</keyword>
<feature type="transmembrane region" description="Helical" evidence="7">
    <location>
        <begin position="73"/>
        <end position="93"/>
    </location>
</feature>
<evidence type="ECO:0000256" key="1">
    <source>
        <dbReference type="ARBA" id="ARBA00004141"/>
    </source>
</evidence>
<evidence type="ECO:0000256" key="6">
    <source>
        <dbReference type="ARBA" id="ARBA00037968"/>
    </source>
</evidence>
<evidence type="ECO:0000313" key="9">
    <source>
        <dbReference type="EMBL" id="CEP25144.1"/>
    </source>
</evidence>
<feature type="transmembrane region" description="Helical" evidence="7">
    <location>
        <begin position="468"/>
        <end position="489"/>
    </location>
</feature>
<evidence type="ECO:0000313" key="10">
    <source>
        <dbReference type="EMBL" id="ODV73813.1"/>
    </source>
</evidence>
<keyword evidence="2" id="KW-0813">Transport</keyword>
<feature type="transmembrane region" description="Helical" evidence="7">
    <location>
        <begin position="374"/>
        <end position="396"/>
    </location>
</feature>
<gene>
    <name evidence="9" type="primary">liz1</name>
    <name evidence="9" type="ORF">BN1211_6146</name>
    <name evidence="10" type="ORF">CYBJADRAFT_149973</name>
</gene>
<dbReference type="STRING" id="983966.A0A0H5CKY2"/>
<dbReference type="SUPFAM" id="SSF103473">
    <property type="entry name" value="MFS general substrate transporter"/>
    <property type="match status" value="1"/>
</dbReference>
<dbReference type="Proteomes" id="UP000038830">
    <property type="component" value="Unassembled WGS sequence"/>
</dbReference>
<feature type="transmembrane region" description="Helical" evidence="7">
    <location>
        <begin position="207"/>
        <end position="225"/>
    </location>
</feature>
<evidence type="ECO:0000256" key="3">
    <source>
        <dbReference type="ARBA" id="ARBA00022692"/>
    </source>
</evidence>
<dbReference type="GO" id="GO:0016020">
    <property type="term" value="C:membrane"/>
    <property type="evidence" value="ECO:0007669"/>
    <property type="project" value="UniProtKB-SubCell"/>
</dbReference>
<reference evidence="10 12" key="3">
    <citation type="journal article" date="2016" name="Proc. Natl. Acad. Sci. U.S.A.">
        <title>Comparative genomics of biotechnologically important yeasts.</title>
        <authorList>
            <person name="Riley R."/>
            <person name="Haridas S."/>
            <person name="Wolfe K.H."/>
            <person name="Lopes M.R."/>
            <person name="Hittinger C.T."/>
            <person name="Goeker M."/>
            <person name="Salamov A.A."/>
            <person name="Wisecaver J.H."/>
            <person name="Long T.M."/>
            <person name="Calvey C.H."/>
            <person name="Aerts A.L."/>
            <person name="Barry K.W."/>
            <person name="Choi C."/>
            <person name="Clum A."/>
            <person name="Coughlan A.Y."/>
            <person name="Deshpande S."/>
            <person name="Douglass A.P."/>
            <person name="Hanson S.J."/>
            <person name="Klenk H.-P."/>
            <person name="LaButti K.M."/>
            <person name="Lapidus A."/>
            <person name="Lindquist E.A."/>
            <person name="Lipzen A.M."/>
            <person name="Meier-Kolthoff J.P."/>
            <person name="Ohm R.A."/>
            <person name="Otillar R.P."/>
            <person name="Pangilinan J.L."/>
            <person name="Peng Y."/>
            <person name="Rokas A."/>
            <person name="Rosa C.A."/>
            <person name="Scheuner C."/>
            <person name="Sibirny A.A."/>
            <person name="Slot J.C."/>
            <person name="Stielow J.B."/>
            <person name="Sun H."/>
            <person name="Kurtzman C.P."/>
            <person name="Blackwell M."/>
            <person name="Grigoriev I.V."/>
            <person name="Jeffries T.W."/>
        </authorList>
    </citation>
    <scope>NUCLEOTIDE SEQUENCE [LARGE SCALE GENOMIC DNA]</scope>
    <source>
        <strain evidence="12">ATCC 18201 / CBS 1600 / BCRC 20928 / JCM 3617 / NBRC 0987 / NRRL Y-1542</strain>
        <strain evidence="10">NRRL Y-1542</strain>
    </source>
</reference>
<keyword evidence="5 7" id="KW-0472">Membrane</keyword>
<feature type="transmembrane region" description="Helical" evidence="7">
    <location>
        <begin position="147"/>
        <end position="166"/>
    </location>
</feature>
<evidence type="ECO:0000313" key="12">
    <source>
        <dbReference type="Proteomes" id="UP000094389"/>
    </source>
</evidence>
<dbReference type="PROSITE" id="PS50850">
    <property type="entry name" value="MFS"/>
    <property type="match status" value="1"/>
</dbReference>
<evidence type="ECO:0000256" key="5">
    <source>
        <dbReference type="ARBA" id="ARBA00023136"/>
    </source>
</evidence>
<dbReference type="GO" id="GO:0022857">
    <property type="term" value="F:transmembrane transporter activity"/>
    <property type="evidence" value="ECO:0007669"/>
    <property type="project" value="InterPro"/>
</dbReference>
<dbReference type="GeneID" id="30987730"/>
<feature type="transmembrane region" description="Helical" evidence="7">
    <location>
        <begin position="119"/>
        <end position="140"/>
    </location>
</feature>
<dbReference type="PANTHER" id="PTHR43791">
    <property type="entry name" value="PERMEASE-RELATED"/>
    <property type="match status" value="1"/>
</dbReference>
<accession>A0A1E4S2Y2</accession>
<evidence type="ECO:0000313" key="11">
    <source>
        <dbReference type="Proteomes" id="UP000038830"/>
    </source>
</evidence>
<dbReference type="PANTHER" id="PTHR43791:SF15">
    <property type="entry name" value="TRANSPORTER SEO1-RELATED"/>
    <property type="match status" value="1"/>
</dbReference>
<feature type="transmembrane region" description="Helical" evidence="7">
    <location>
        <begin position="313"/>
        <end position="336"/>
    </location>
</feature>
<dbReference type="Pfam" id="PF07690">
    <property type="entry name" value="MFS_1"/>
    <property type="match status" value="1"/>
</dbReference>
<accession>A0A0H5CKY2</accession>
<dbReference type="InterPro" id="IPR011701">
    <property type="entry name" value="MFS"/>
</dbReference>
<feature type="domain" description="Major facilitator superfamily (MFS) profile" evidence="8">
    <location>
        <begin position="80"/>
        <end position="531"/>
    </location>
</feature>
<reference evidence="9" key="1">
    <citation type="submission" date="2014-12" db="EMBL/GenBank/DDBJ databases">
        <authorList>
            <person name="Jaenicke S."/>
        </authorList>
    </citation>
    <scope>NUCLEOTIDE SEQUENCE [LARGE SCALE GENOMIC DNA]</scope>
    <source>
        <strain evidence="9">CBS1600</strain>
    </source>
</reference>
<dbReference type="OrthoDB" id="3639251at2759"/>